<dbReference type="CDD" id="cd06580">
    <property type="entry name" value="TM_PBP1_transp_TpRbsC_like"/>
    <property type="match status" value="1"/>
</dbReference>
<dbReference type="AlphaFoldDB" id="A0A6G8FKH6"/>
<feature type="transmembrane region" description="Helical" evidence="6">
    <location>
        <begin position="314"/>
        <end position="335"/>
    </location>
</feature>
<dbReference type="PANTHER" id="PTHR47089">
    <property type="entry name" value="ABC TRANSPORTER, PERMEASE PROTEIN"/>
    <property type="match status" value="1"/>
</dbReference>
<evidence type="ECO:0000256" key="6">
    <source>
        <dbReference type="SAM" id="Phobius"/>
    </source>
</evidence>
<dbReference type="RefSeq" id="WP_166324195.1">
    <property type="nucleotide sequence ID" value="NZ_CP049934.1"/>
</dbReference>
<feature type="transmembrane region" description="Helical" evidence="6">
    <location>
        <begin position="33"/>
        <end position="54"/>
    </location>
</feature>
<dbReference type="GO" id="GO:0005886">
    <property type="term" value="C:plasma membrane"/>
    <property type="evidence" value="ECO:0007669"/>
    <property type="project" value="UniProtKB-SubCell"/>
</dbReference>
<keyword evidence="8" id="KW-1185">Reference proteome</keyword>
<evidence type="ECO:0000256" key="1">
    <source>
        <dbReference type="ARBA" id="ARBA00004651"/>
    </source>
</evidence>
<evidence type="ECO:0000313" key="7">
    <source>
        <dbReference type="EMBL" id="QIM16789.1"/>
    </source>
</evidence>
<feature type="transmembrane region" description="Helical" evidence="6">
    <location>
        <begin position="208"/>
        <end position="231"/>
    </location>
</feature>
<name>A0A6G8FKH6_9MICO</name>
<keyword evidence="4 6" id="KW-1133">Transmembrane helix</keyword>
<evidence type="ECO:0000313" key="8">
    <source>
        <dbReference type="Proteomes" id="UP000501387"/>
    </source>
</evidence>
<accession>A0A6G8FKH6</accession>
<feature type="transmembrane region" description="Helical" evidence="6">
    <location>
        <begin position="288"/>
        <end position="307"/>
    </location>
</feature>
<feature type="transmembrane region" description="Helical" evidence="6">
    <location>
        <begin position="131"/>
        <end position="155"/>
    </location>
</feature>
<evidence type="ECO:0000256" key="4">
    <source>
        <dbReference type="ARBA" id="ARBA00022989"/>
    </source>
</evidence>
<feature type="transmembrane region" description="Helical" evidence="6">
    <location>
        <begin position="167"/>
        <end position="188"/>
    </location>
</feature>
<reference evidence="7 8" key="1">
    <citation type="submission" date="2020-03" db="EMBL/GenBank/DDBJ databases">
        <title>Leucobacter sp. nov., isolated from beetles.</title>
        <authorList>
            <person name="Hyun D.-W."/>
            <person name="Bae J.-W."/>
        </authorList>
    </citation>
    <scope>NUCLEOTIDE SEQUENCE [LARGE SCALE GENOMIC DNA]</scope>
    <source>
        <strain evidence="7 8">HDW9B</strain>
    </source>
</reference>
<gene>
    <name evidence="7" type="ORF">G7067_10845</name>
</gene>
<sequence length="376" mass="39133">MTFQQTPETGSRTAFVPVAVQYRGIQWTRLGFSVWRIAVPVVIALAMGALALLVGGKNPLEIYNMLVREAFGDWARINATLTAATPLLFTGLAAALAFRAGVFNVGVEGSFAFAGLATAVVGTSVGGLPPVLAVLACLIAGALAGMLVALVPALLRTWLGVDEVVSTLMFNFIVVGLTAWLVQSFFLAPGQANSATAYLAETAELAPLVPPGQLSIGFVIALLLVLGYAAWARHSRLGFEFEAVGKTPRFSVAQGLRVRTVLMISMLASGAIGGLGGAVHALGVVHRFSVGFSASFGFTGIAIALLARFNPIGIVIGAIAFGALAAAGTTVQLFVNIPIQLIDILQGTVMMLAVAQFAIPRLRRRKRATSGTEDLA</sequence>
<feature type="transmembrane region" description="Helical" evidence="6">
    <location>
        <begin position="74"/>
        <end position="98"/>
    </location>
</feature>
<dbReference type="KEGG" id="lins:G7067_10845"/>
<organism evidence="7 8">
    <name type="scientific">Leucobacter insecticola</name>
    <dbReference type="NCBI Taxonomy" id="2714934"/>
    <lineage>
        <taxon>Bacteria</taxon>
        <taxon>Bacillati</taxon>
        <taxon>Actinomycetota</taxon>
        <taxon>Actinomycetes</taxon>
        <taxon>Micrococcales</taxon>
        <taxon>Microbacteriaceae</taxon>
        <taxon>Leucobacter</taxon>
    </lineage>
</organism>
<dbReference type="Proteomes" id="UP000501387">
    <property type="component" value="Chromosome"/>
</dbReference>
<dbReference type="InterPro" id="IPR001851">
    <property type="entry name" value="ABC_transp_permease"/>
</dbReference>
<dbReference type="EMBL" id="CP049934">
    <property type="protein sequence ID" value="QIM16789.1"/>
    <property type="molecule type" value="Genomic_DNA"/>
</dbReference>
<keyword evidence="5 6" id="KW-0472">Membrane</keyword>
<dbReference type="Pfam" id="PF02653">
    <property type="entry name" value="BPD_transp_2"/>
    <property type="match status" value="1"/>
</dbReference>
<protein>
    <submittedName>
        <fullName evidence="7">ABC transporter permease</fullName>
    </submittedName>
</protein>
<keyword evidence="2" id="KW-1003">Cell membrane</keyword>
<dbReference type="GO" id="GO:0022857">
    <property type="term" value="F:transmembrane transporter activity"/>
    <property type="evidence" value="ECO:0007669"/>
    <property type="project" value="InterPro"/>
</dbReference>
<dbReference type="PANTHER" id="PTHR47089:SF1">
    <property type="entry name" value="GUANOSINE ABC TRANSPORTER PERMEASE PROTEIN NUPP"/>
    <property type="match status" value="1"/>
</dbReference>
<evidence type="ECO:0000256" key="2">
    <source>
        <dbReference type="ARBA" id="ARBA00022475"/>
    </source>
</evidence>
<comment type="subcellular location">
    <subcellularLocation>
        <location evidence="1">Cell membrane</location>
        <topology evidence="1">Multi-pass membrane protein</topology>
    </subcellularLocation>
</comment>
<keyword evidence="3 6" id="KW-0812">Transmembrane</keyword>
<feature type="transmembrane region" description="Helical" evidence="6">
    <location>
        <begin position="261"/>
        <end position="282"/>
    </location>
</feature>
<feature type="transmembrane region" description="Helical" evidence="6">
    <location>
        <begin position="341"/>
        <end position="359"/>
    </location>
</feature>
<evidence type="ECO:0000256" key="5">
    <source>
        <dbReference type="ARBA" id="ARBA00023136"/>
    </source>
</evidence>
<proteinExistence type="predicted"/>
<feature type="transmembrane region" description="Helical" evidence="6">
    <location>
        <begin position="105"/>
        <end position="125"/>
    </location>
</feature>
<evidence type="ECO:0000256" key="3">
    <source>
        <dbReference type="ARBA" id="ARBA00022692"/>
    </source>
</evidence>